<reference evidence="3" key="1">
    <citation type="submission" date="2018-05" db="EMBL/GenBank/DDBJ databases">
        <authorList>
            <person name="Lanie J.A."/>
            <person name="Ng W.-L."/>
            <person name="Kazmierczak K.M."/>
            <person name="Andrzejewski T.M."/>
            <person name="Davidsen T.M."/>
            <person name="Wayne K.J."/>
            <person name="Tettelin H."/>
            <person name="Glass J.I."/>
            <person name="Rusch D."/>
            <person name="Podicherti R."/>
            <person name="Tsui H.-C.T."/>
            <person name="Winkler M.E."/>
        </authorList>
    </citation>
    <scope>NUCLEOTIDE SEQUENCE</scope>
</reference>
<gene>
    <name evidence="3" type="ORF">METZ01_LOCUS284086</name>
</gene>
<comment type="cofactor">
    <cofactor evidence="1">
        <name>pyridoxal 5'-phosphate</name>
        <dbReference type="ChEBI" id="CHEBI:597326"/>
    </cofactor>
</comment>
<dbReference type="PANTHER" id="PTHR32328:SF0">
    <property type="entry name" value="L-SERYL-TRNA(SEC) SELENIUM TRANSFERASE"/>
    <property type="match status" value="1"/>
</dbReference>
<sequence>MATYESLGVRRVINAAGNASNLGSGCMGPEVLQAMCDAATWYVDMDELHRRAGEYIARITGAEAGLVTSGAAGGLLLATAACVTRGDPSMMAKLPASANGHEVIIQTPHRTGYDHAVRTAGVRLLEVGKPDQVSPEQIEAAINVNTAAILFVFGETIDRAGEVPLEPVIEIAKRRGIPSILDASVANYPFERLQRFAALGIDL</sequence>
<dbReference type="InterPro" id="IPR015421">
    <property type="entry name" value="PyrdxlP-dep_Trfase_major"/>
</dbReference>
<dbReference type="InterPro" id="IPR018319">
    <property type="entry name" value="SelA-like"/>
</dbReference>
<keyword evidence="2" id="KW-0663">Pyridoxal phosphate</keyword>
<feature type="non-terminal residue" evidence="3">
    <location>
        <position position="1"/>
    </location>
</feature>
<dbReference type="InterPro" id="IPR015424">
    <property type="entry name" value="PyrdxlP-dep_Trfase"/>
</dbReference>
<dbReference type="PANTHER" id="PTHR32328">
    <property type="entry name" value="L-SERYL-TRNA(SEC) SELENIUM TRANSFERASE"/>
    <property type="match status" value="1"/>
</dbReference>
<dbReference type="Pfam" id="PF03841">
    <property type="entry name" value="SelA"/>
    <property type="match status" value="1"/>
</dbReference>
<evidence type="ECO:0000256" key="2">
    <source>
        <dbReference type="ARBA" id="ARBA00022898"/>
    </source>
</evidence>
<evidence type="ECO:0008006" key="4">
    <source>
        <dbReference type="Google" id="ProtNLM"/>
    </source>
</evidence>
<dbReference type="GO" id="GO:0004125">
    <property type="term" value="F:L-seryl-tRNA(Sec) selenium transferase activity"/>
    <property type="evidence" value="ECO:0007669"/>
    <property type="project" value="TreeGrafter"/>
</dbReference>
<feature type="non-terminal residue" evidence="3">
    <location>
        <position position="203"/>
    </location>
</feature>
<dbReference type="AlphaFoldDB" id="A0A382L7N3"/>
<dbReference type="Gene3D" id="3.40.640.10">
    <property type="entry name" value="Type I PLP-dependent aspartate aminotransferase-like (Major domain)"/>
    <property type="match status" value="1"/>
</dbReference>
<evidence type="ECO:0000313" key="3">
    <source>
        <dbReference type="EMBL" id="SVC31232.1"/>
    </source>
</evidence>
<dbReference type="SUPFAM" id="SSF53383">
    <property type="entry name" value="PLP-dependent transferases"/>
    <property type="match status" value="1"/>
</dbReference>
<protein>
    <recommendedName>
        <fullName evidence="4">Aminotransferase class V domain-containing protein</fullName>
    </recommendedName>
</protein>
<name>A0A382L7N3_9ZZZZ</name>
<organism evidence="3">
    <name type="scientific">marine metagenome</name>
    <dbReference type="NCBI Taxonomy" id="408172"/>
    <lineage>
        <taxon>unclassified sequences</taxon>
        <taxon>metagenomes</taxon>
        <taxon>ecological metagenomes</taxon>
    </lineage>
</organism>
<accession>A0A382L7N3</accession>
<dbReference type="EMBL" id="UINC01084512">
    <property type="protein sequence ID" value="SVC31232.1"/>
    <property type="molecule type" value="Genomic_DNA"/>
</dbReference>
<proteinExistence type="predicted"/>
<evidence type="ECO:0000256" key="1">
    <source>
        <dbReference type="ARBA" id="ARBA00001933"/>
    </source>
</evidence>